<dbReference type="Proteomes" id="UP000318478">
    <property type="component" value="Unassembled WGS sequence"/>
</dbReference>
<sequence precursor="true">MVFATPRAAILVLALLLLPAQQSSAQATLLDFSLPTCGPCRQMDPVVSRLESEGFRVKRIDGSRSPQVAQQFRVDRYPTFVVLAGDREVKRVVGLTSYESLRQMLTSAAPQQAAAAAPRGGPATFRTVPGSSQTNATLQAAGGAPPIDIPGRAPKTLAPAPSADVDAMLNATVRMTVEDASGQSYGTGTIVDAREGEALVLTCAHLFRGPEGQPINDPSAVTVELYQAQAGQPRVVQRVALSAILSCNFESDVALVAFKASGQVAPARIAADANLLRQGDPVLSSGCDHGADPSVRTGVVTAVNRYQGPANITASGAPVVGRSGGGLFSAKGEVVGVCNAADNEDDEGIYAALAEVHAELDKLQLSAIYRGGPLQSLADERPAPPTRPAPAIQASVAQASVAQAPGAQAPGATFDRQPMAPLGQPAVRSQGPDSTDTLAALSPRERAAMQEIVQQAGNSEVVCVIRSKDGKSRSKVLTIEDVSPEFVRALLAAYHSQPDAAPAAF</sequence>
<reference evidence="5 6" key="1">
    <citation type="submission" date="2019-02" db="EMBL/GenBank/DDBJ databases">
        <title>Deep-cultivation of Planctomycetes and their phenomic and genomic characterization uncovers novel biology.</title>
        <authorList>
            <person name="Wiegand S."/>
            <person name="Jogler M."/>
            <person name="Boedeker C."/>
            <person name="Pinto D."/>
            <person name="Vollmers J."/>
            <person name="Rivas-Marin E."/>
            <person name="Kohn T."/>
            <person name="Peeters S.H."/>
            <person name="Heuer A."/>
            <person name="Rast P."/>
            <person name="Oberbeckmann S."/>
            <person name="Bunk B."/>
            <person name="Jeske O."/>
            <person name="Meyerdierks A."/>
            <person name="Storesund J.E."/>
            <person name="Kallscheuer N."/>
            <person name="Luecker S."/>
            <person name="Lage O.M."/>
            <person name="Pohl T."/>
            <person name="Merkel B.J."/>
            <person name="Hornburger P."/>
            <person name="Mueller R.-W."/>
            <person name="Bruemmer F."/>
            <person name="Labrenz M."/>
            <person name="Spormann A.M."/>
            <person name="Op Den Camp H."/>
            <person name="Overmann J."/>
            <person name="Amann R."/>
            <person name="Jetten M.S.M."/>
            <person name="Mascher T."/>
            <person name="Medema M.H."/>
            <person name="Devos D.P."/>
            <person name="Kaster A.-K."/>
            <person name="Ovreas L."/>
            <person name="Rohde M."/>
            <person name="Galperin M.Y."/>
            <person name="Jogler C."/>
        </authorList>
    </citation>
    <scope>NUCLEOTIDE SEQUENCE [LARGE SCALE GENOMIC DNA]</scope>
    <source>
        <strain evidence="5 6">Pla123a</strain>
    </source>
</reference>
<dbReference type="Gene3D" id="2.40.10.120">
    <property type="match status" value="1"/>
</dbReference>
<dbReference type="PANTHER" id="PTHR43019:SF23">
    <property type="entry name" value="PROTEASE DO-LIKE 5, CHLOROPLASTIC"/>
    <property type="match status" value="1"/>
</dbReference>
<dbReference type="AlphaFoldDB" id="A0A5C5YHZ0"/>
<dbReference type="Gene3D" id="3.40.30.10">
    <property type="entry name" value="Glutaredoxin"/>
    <property type="match status" value="1"/>
</dbReference>
<accession>A0A5C5YHZ0</accession>
<gene>
    <name evidence="5" type="primary">trxA_2</name>
    <name evidence="5" type="ORF">Pla123a_36350</name>
</gene>
<feature type="region of interest" description="Disordered" evidence="2">
    <location>
        <begin position="406"/>
        <end position="437"/>
    </location>
</feature>
<dbReference type="SUPFAM" id="SSF50494">
    <property type="entry name" value="Trypsin-like serine proteases"/>
    <property type="match status" value="1"/>
</dbReference>
<keyword evidence="6" id="KW-1185">Reference proteome</keyword>
<dbReference type="OrthoDB" id="8560253at2"/>
<dbReference type="Pfam" id="PF13365">
    <property type="entry name" value="Trypsin_2"/>
    <property type="match status" value="1"/>
</dbReference>
<feature type="signal peptide" evidence="3">
    <location>
        <begin position="1"/>
        <end position="25"/>
    </location>
</feature>
<evidence type="ECO:0000256" key="3">
    <source>
        <dbReference type="SAM" id="SignalP"/>
    </source>
</evidence>
<dbReference type="PANTHER" id="PTHR43019">
    <property type="entry name" value="SERINE ENDOPROTEASE DEGS"/>
    <property type="match status" value="1"/>
</dbReference>
<dbReference type="EMBL" id="SJPO01000009">
    <property type="protein sequence ID" value="TWT73742.1"/>
    <property type="molecule type" value="Genomic_DNA"/>
</dbReference>
<evidence type="ECO:0000256" key="1">
    <source>
        <dbReference type="ARBA" id="ARBA00023284"/>
    </source>
</evidence>
<dbReference type="PROSITE" id="PS00194">
    <property type="entry name" value="THIOREDOXIN_1"/>
    <property type="match status" value="1"/>
</dbReference>
<dbReference type="PROSITE" id="PS51352">
    <property type="entry name" value="THIOREDOXIN_2"/>
    <property type="match status" value="1"/>
</dbReference>
<proteinExistence type="predicted"/>
<keyword evidence="3" id="KW-0732">Signal</keyword>
<organism evidence="5 6">
    <name type="scientific">Posidoniimonas polymericola</name>
    <dbReference type="NCBI Taxonomy" id="2528002"/>
    <lineage>
        <taxon>Bacteria</taxon>
        <taxon>Pseudomonadati</taxon>
        <taxon>Planctomycetota</taxon>
        <taxon>Planctomycetia</taxon>
        <taxon>Pirellulales</taxon>
        <taxon>Lacipirellulaceae</taxon>
        <taxon>Posidoniimonas</taxon>
    </lineage>
</organism>
<protein>
    <submittedName>
        <fullName evidence="5">Thioredoxin-1</fullName>
    </submittedName>
</protein>
<dbReference type="InterPro" id="IPR013766">
    <property type="entry name" value="Thioredoxin_domain"/>
</dbReference>
<keyword evidence="1" id="KW-0676">Redox-active center</keyword>
<dbReference type="InterPro" id="IPR009003">
    <property type="entry name" value="Peptidase_S1_PA"/>
</dbReference>
<comment type="caution">
    <text evidence="5">The sequence shown here is derived from an EMBL/GenBank/DDBJ whole genome shotgun (WGS) entry which is preliminary data.</text>
</comment>
<dbReference type="InterPro" id="IPR036249">
    <property type="entry name" value="Thioredoxin-like_sf"/>
</dbReference>
<evidence type="ECO:0000313" key="6">
    <source>
        <dbReference type="Proteomes" id="UP000318478"/>
    </source>
</evidence>
<evidence type="ECO:0000256" key="2">
    <source>
        <dbReference type="SAM" id="MobiDB-lite"/>
    </source>
</evidence>
<dbReference type="Pfam" id="PF00085">
    <property type="entry name" value="Thioredoxin"/>
    <property type="match status" value="1"/>
</dbReference>
<evidence type="ECO:0000259" key="4">
    <source>
        <dbReference type="PROSITE" id="PS51352"/>
    </source>
</evidence>
<name>A0A5C5YHZ0_9BACT</name>
<dbReference type="InterPro" id="IPR017937">
    <property type="entry name" value="Thioredoxin_CS"/>
</dbReference>
<dbReference type="SUPFAM" id="SSF52833">
    <property type="entry name" value="Thioredoxin-like"/>
    <property type="match status" value="1"/>
</dbReference>
<dbReference type="RefSeq" id="WP_146589508.1">
    <property type="nucleotide sequence ID" value="NZ_SJPO01000009.1"/>
</dbReference>
<dbReference type="CDD" id="cd02947">
    <property type="entry name" value="TRX_family"/>
    <property type="match status" value="1"/>
</dbReference>
<feature type="domain" description="Thioredoxin" evidence="4">
    <location>
        <begin position="6"/>
        <end position="110"/>
    </location>
</feature>
<feature type="chain" id="PRO_5023136040" evidence="3">
    <location>
        <begin position="26"/>
        <end position="505"/>
    </location>
</feature>
<evidence type="ECO:0000313" key="5">
    <source>
        <dbReference type="EMBL" id="TWT73742.1"/>
    </source>
</evidence>